<proteinExistence type="predicted"/>
<dbReference type="PANTHER" id="PTHR42852:SF13">
    <property type="entry name" value="PROTEIN DIPZ"/>
    <property type="match status" value="1"/>
</dbReference>
<protein>
    <submittedName>
        <fullName evidence="1">TlpA family protein disulfide reductase</fullName>
    </submittedName>
</protein>
<name>A0A3S1BET0_9BACT</name>
<dbReference type="AlphaFoldDB" id="A0A3S1BET0"/>
<evidence type="ECO:0000313" key="2">
    <source>
        <dbReference type="Proteomes" id="UP000281028"/>
    </source>
</evidence>
<dbReference type="SUPFAM" id="SSF52833">
    <property type="entry name" value="Thioredoxin-like"/>
    <property type="match status" value="1"/>
</dbReference>
<organism evidence="1 2">
    <name type="scientific">Chitinophaga solisilvae</name>
    <dbReference type="NCBI Taxonomy" id="1233460"/>
    <lineage>
        <taxon>Bacteria</taxon>
        <taxon>Pseudomonadati</taxon>
        <taxon>Bacteroidota</taxon>
        <taxon>Chitinophagia</taxon>
        <taxon>Chitinophagales</taxon>
        <taxon>Chitinophagaceae</taxon>
        <taxon>Chitinophaga</taxon>
    </lineage>
</organism>
<dbReference type="Gene3D" id="3.40.30.10">
    <property type="entry name" value="Glutaredoxin"/>
    <property type="match status" value="1"/>
</dbReference>
<keyword evidence="2" id="KW-1185">Reference proteome</keyword>
<dbReference type="PROSITE" id="PS51257">
    <property type="entry name" value="PROKAR_LIPOPROTEIN"/>
    <property type="match status" value="1"/>
</dbReference>
<dbReference type="OrthoDB" id="662072at2"/>
<gene>
    <name evidence="1" type="ORF">ECE50_011105</name>
</gene>
<dbReference type="PANTHER" id="PTHR42852">
    <property type="entry name" value="THIOL:DISULFIDE INTERCHANGE PROTEIN DSBE"/>
    <property type="match status" value="1"/>
</dbReference>
<dbReference type="InterPro" id="IPR036249">
    <property type="entry name" value="Thioredoxin-like_sf"/>
</dbReference>
<dbReference type="InterPro" id="IPR013740">
    <property type="entry name" value="Redoxin"/>
</dbReference>
<dbReference type="GO" id="GO:0016491">
    <property type="term" value="F:oxidoreductase activity"/>
    <property type="evidence" value="ECO:0007669"/>
    <property type="project" value="InterPro"/>
</dbReference>
<evidence type="ECO:0000313" key="1">
    <source>
        <dbReference type="EMBL" id="NSL87382.1"/>
    </source>
</evidence>
<dbReference type="EMBL" id="RIAR02000001">
    <property type="protein sequence ID" value="NSL87382.1"/>
    <property type="molecule type" value="Genomic_DNA"/>
</dbReference>
<dbReference type="Proteomes" id="UP000281028">
    <property type="component" value="Unassembled WGS sequence"/>
</dbReference>
<reference evidence="1" key="1">
    <citation type="submission" date="2020-05" db="EMBL/GenBank/DDBJ databases">
        <title>Chitinophaga laudate sp. nov., isolated from a tropical peat swamp.</title>
        <authorList>
            <person name="Goh C.B.S."/>
            <person name="Lee M.S."/>
            <person name="Parimannan S."/>
            <person name="Pasbakhsh P."/>
            <person name="Yule C.M."/>
            <person name="Rajandas H."/>
            <person name="Loke S."/>
            <person name="Croft L."/>
            <person name="Tan J.B.L."/>
        </authorList>
    </citation>
    <scope>NUCLEOTIDE SEQUENCE</scope>
    <source>
        <strain evidence="1">Mgbs1</strain>
    </source>
</reference>
<dbReference type="InterPro" id="IPR050553">
    <property type="entry name" value="Thioredoxin_ResA/DsbE_sf"/>
</dbReference>
<accession>A0A3S1BET0</accession>
<dbReference type="PROSITE" id="PS51352">
    <property type="entry name" value="THIOREDOXIN_2"/>
    <property type="match status" value="1"/>
</dbReference>
<dbReference type="CDD" id="cd02966">
    <property type="entry name" value="TlpA_like_family"/>
    <property type="match status" value="1"/>
</dbReference>
<comment type="caution">
    <text evidence="1">The sequence shown here is derived from an EMBL/GenBank/DDBJ whole genome shotgun (WGS) entry which is preliminary data.</text>
</comment>
<sequence length="165" mass="18627">MKSITITIILAGLISCTEPDRKPEKTGKDGSSIPSFTLLLTDSLTIKDVASEKQGKPVVLFFFGAQCPYSHAEMETIIKNEARLRDVHFYIFTTPPFQLMKAFYDHFKLYEYPNMTVGLDQSSFFIKHFNVSGVPYTAIYGRDGKLKDAYLGKIGIKDILRGIEK</sequence>
<dbReference type="Pfam" id="PF08534">
    <property type="entry name" value="Redoxin"/>
    <property type="match status" value="1"/>
</dbReference>
<dbReference type="InterPro" id="IPR013766">
    <property type="entry name" value="Thioredoxin_domain"/>
</dbReference>